<comment type="caution">
    <text evidence="1">The sequence shown here is derived from an EMBL/GenBank/DDBJ whole genome shotgun (WGS) entry which is preliminary data.</text>
</comment>
<evidence type="ECO:0000313" key="1">
    <source>
        <dbReference type="EMBL" id="GJT17484.1"/>
    </source>
</evidence>
<sequence length="251" mass="29139">MVQDLGHSDRGIMYYNFLVSVSVAIDEINEDNDVGTSTHTQNVGKRLFLYMFRQEEPQGSDKISRFTKLPLQETMLSQIPTQEYRFEQFPTQWSSFQALHKDLEEIDDVFDDSVRVDANQDVNHMEVDLSVMVEESQAIVVEESVMVKESYDDVASTDRLDDDNYDATYVYEGSSYEEDSVIELTVNVPDSMFDKNDLDVIDNEEFDSDSSEKSDLKSISNSKLRQLRKRKLQEDDVVNKHDFFCRAILWQ</sequence>
<gene>
    <name evidence="1" type="ORF">Tco_0876190</name>
</gene>
<accession>A0ABQ5BX92</accession>
<organism evidence="1 2">
    <name type="scientific">Tanacetum coccineum</name>
    <dbReference type="NCBI Taxonomy" id="301880"/>
    <lineage>
        <taxon>Eukaryota</taxon>
        <taxon>Viridiplantae</taxon>
        <taxon>Streptophyta</taxon>
        <taxon>Embryophyta</taxon>
        <taxon>Tracheophyta</taxon>
        <taxon>Spermatophyta</taxon>
        <taxon>Magnoliopsida</taxon>
        <taxon>eudicotyledons</taxon>
        <taxon>Gunneridae</taxon>
        <taxon>Pentapetalae</taxon>
        <taxon>asterids</taxon>
        <taxon>campanulids</taxon>
        <taxon>Asterales</taxon>
        <taxon>Asteraceae</taxon>
        <taxon>Asteroideae</taxon>
        <taxon>Anthemideae</taxon>
        <taxon>Anthemidinae</taxon>
        <taxon>Tanacetum</taxon>
    </lineage>
</organism>
<dbReference type="Proteomes" id="UP001151760">
    <property type="component" value="Unassembled WGS sequence"/>
</dbReference>
<reference evidence="1" key="1">
    <citation type="journal article" date="2022" name="Int. J. Mol. Sci.">
        <title>Draft Genome of Tanacetum Coccineum: Genomic Comparison of Closely Related Tanacetum-Family Plants.</title>
        <authorList>
            <person name="Yamashiro T."/>
            <person name="Shiraishi A."/>
            <person name="Nakayama K."/>
            <person name="Satake H."/>
        </authorList>
    </citation>
    <scope>NUCLEOTIDE SEQUENCE</scope>
</reference>
<reference evidence="1" key="2">
    <citation type="submission" date="2022-01" db="EMBL/GenBank/DDBJ databases">
        <authorList>
            <person name="Yamashiro T."/>
            <person name="Shiraishi A."/>
            <person name="Satake H."/>
            <person name="Nakayama K."/>
        </authorList>
    </citation>
    <scope>NUCLEOTIDE SEQUENCE</scope>
</reference>
<protein>
    <submittedName>
        <fullName evidence="1">Uncharacterized protein</fullName>
    </submittedName>
</protein>
<evidence type="ECO:0000313" key="2">
    <source>
        <dbReference type="Proteomes" id="UP001151760"/>
    </source>
</evidence>
<dbReference type="EMBL" id="BQNB010013561">
    <property type="protein sequence ID" value="GJT17484.1"/>
    <property type="molecule type" value="Genomic_DNA"/>
</dbReference>
<proteinExistence type="predicted"/>
<name>A0ABQ5BX92_9ASTR</name>
<keyword evidence="2" id="KW-1185">Reference proteome</keyword>